<keyword evidence="3" id="KW-1185">Reference proteome</keyword>
<gene>
    <name evidence="2" type="ORF">TRL7639_02819</name>
</gene>
<dbReference type="RefSeq" id="WP_085796499.1">
    <property type="nucleotide sequence ID" value="NZ_FWFO01000002.1"/>
</dbReference>
<dbReference type="OrthoDB" id="7860125at2"/>
<evidence type="ECO:0000256" key="1">
    <source>
        <dbReference type="SAM" id="SignalP"/>
    </source>
</evidence>
<proteinExistence type="predicted"/>
<dbReference type="Proteomes" id="UP000193077">
    <property type="component" value="Unassembled WGS sequence"/>
</dbReference>
<dbReference type="AlphaFoldDB" id="A0A1Y5T1G7"/>
<dbReference type="EMBL" id="FWFO01000002">
    <property type="protein sequence ID" value="SLN53986.1"/>
    <property type="molecule type" value="Genomic_DNA"/>
</dbReference>
<feature type="chain" id="PRO_5013096876" description="Surface antigen domain-containing protein" evidence="1">
    <location>
        <begin position="23"/>
        <end position="118"/>
    </location>
</feature>
<name>A0A1Y5T1G7_9RHOB</name>
<evidence type="ECO:0000313" key="3">
    <source>
        <dbReference type="Proteomes" id="UP000193077"/>
    </source>
</evidence>
<reference evidence="2 3" key="1">
    <citation type="submission" date="2017-03" db="EMBL/GenBank/DDBJ databases">
        <authorList>
            <person name="Afonso C.L."/>
            <person name="Miller P.J."/>
            <person name="Scott M.A."/>
            <person name="Spackman E."/>
            <person name="Goraichik I."/>
            <person name="Dimitrov K.M."/>
            <person name="Suarez D.L."/>
            <person name="Swayne D.E."/>
        </authorList>
    </citation>
    <scope>NUCLEOTIDE SEQUENCE [LARGE SCALE GENOMIC DNA]</scope>
    <source>
        <strain evidence="2 3">CECT 7639</strain>
    </source>
</reference>
<evidence type="ECO:0000313" key="2">
    <source>
        <dbReference type="EMBL" id="SLN53986.1"/>
    </source>
</evidence>
<feature type="signal peptide" evidence="1">
    <location>
        <begin position="1"/>
        <end position="22"/>
    </location>
</feature>
<evidence type="ECO:0008006" key="4">
    <source>
        <dbReference type="Google" id="ProtNLM"/>
    </source>
</evidence>
<keyword evidence="1" id="KW-0732">Signal</keyword>
<accession>A0A1Y5T1G7</accession>
<organism evidence="2 3">
    <name type="scientific">Falsiruegeria litorea R37</name>
    <dbReference type="NCBI Taxonomy" id="1200284"/>
    <lineage>
        <taxon>Bacteria</taxon>
        <taxon>Pseudomonadati</taxon>
        <taxon>Pseudomonadota</taxon>
        <taxon>Alphaproteobacteria</taxon>
        <taxon>Rhodobacterales</taxon>
        <taxon>Roseobacteraceae</taxon>
        <taxon>Falsiruegeria</taxon>
    </lineage>
</organism>
<sequence length="118" mass="13041">MKHLISVVFLSTMLGLAGQAMQAKPLSRIISEIGLSPDDYKVMQATVNQLFANGIPAVGRQLSWNNPETASKGTVKLRARQGSCVYLQHFVFPKGAPQSREIRTRWCQDANGTWLLTP</sequence>
<protein>
    <recommendedName>
        <fullName evidence="4">Surface antigen domain-containing protein</fullName>
    </recommendedName>
</protein>